<dbReference type="AlphaFoldDB" id="A0A7H1NTU6"/>
<gene>
    <name evidence="1" type="ORF">JGUZn3_20010</name>
</gene>
<evidence type="ECO:0000313" key="1">
    <source>
        <dbReference type="EMBL" id="QNT79206.1"/>
    </source>
</evidence>
<dbReference type="EMBL" id="CP060244">
    <property type="protein sequence ID" value="QNT79206.1"/>
    <property type="molecule type" value="Genomic_DNA"/>
</dbReference>
<keyword evidence="2" id="KW-1185">Reference proteome</keyword>
<evidence type="ECO:0000313" key="2">
    <source>
        <dbReference type="Proteomes" id="UP000516349"/>
    </source>
</evidence>
<sequence>MDFISTDILLYAALVGVILWPAYQNFPKQGLGLFGPIVCKLASAENLGWINK</sequence>
<protein>
    <submittedName>
        <fullName evidence="1">Uncharacterized protein</fullName>
    </submittedName>
</protein>
<dbReference type="KEGG" id="ebla:JGUZn3_20010"/>
<reference evidence="1 2" key="1">
    <citation type="submission" date="2020-08" db="EMBL/GenBank/DDBJ databases">
        <title>Complete genome sequence of Entomobacter blattae G55GP.</title>
        <authorList>
            <person name="Poehlein A."/>
            <person name="Guzman J."/>
            <person name="Daniel R."/>
            <person name="Vilcinskas A."/>
        </authorList>
    </citation>
    <scope>NUCLEOTIDE SEQUENCE [LARGE SCALE GENOMIC DNA]</scope>
    <source>
        <strain evidence="1 2">G55GP</strain>
    </source>
</reference>
<name>A0A7H1NTU6_9PROT</name>
<proteinExistence type="predicted"/>
<accession>A0A7H1NTU6</accession>
<dbReference type="Proteomes" id="UP000516349">
    <property type="component" value="Chromosome"/>
</dbReference>
<organism evidence="1 2">
    <name type="scientific">Entomobacter blattae</name>
    <dbReference type="NCBI Taxonomy" id="2762277"/>
    <lineage>
        <taxon>Bacteria</taxon>
        <taxon>Pseudomonadati</taxon>
        <taxon>Pseudomonadota</taxon>
        <taxon>Alphaproteobacteria</taxon>
        <taxon>Acetobacterales</taxon>
        <taxon>Acetobacteraceae</taxon>
        <taxon>Entomobacter</taxon>
    </lineage>
</organism>